<keyword evidence="5" id="KW-1185">Reference proteome</keyword>
<evidence type="ECO:0000256" key="1">
    <source>
        <dbReference type="RuleBase" id="RU363044"/>
    </source>
</evidence>
<gene>
    <name evidence="4" type="ORF">PARMNEM_LOCUS19098</name>
</gene>
<dbReference type="EC" id="5.6.2.3" evidence="1"/>
<dbReference type="Proteomes" id="UP001314205">
    <property type="component" value="Unassembled WGS sequence"/>
</dbReference>
<evidence type="ECO:0000259" key="3">
    <source>
        <dbReference type="Pfam" id="PF21530"/>
    </source>
</evidence>
<keyword evidence="1" id="KW-0378">Hydrolase</keyword>
<keyword evidence="1" id="KW-0234">DNA repair</keyword>
<protein>
    <recommendedName>
        <fullName evidence="1">ATP-dependent DNA helicase</fullName>
        <ecNumber evidence="1">5.6.2.3</ecNumber>
    </recommendedName>
</protein>
<dbReference type="PANTHER" id="PTHR10492:SF57">
    <property type="entry name" value="ATP-DEPENDENT DNA HELICASE"/>
    <property type="match status" value="1"/>
</dbReference>
<comment type="caution">
    <text evidence="4">The sequence shown here is derived from an EMBL/GenBank/DDBJ whole genome shotgun (WGS) entry which is preliminary data.</text>
</comment>
<organism evidence="4 5">
    <name type="scientific">Parnassius mnemosyne</name>
    <name type="common">clouded apollo</name>
    <dbReference type="NCBI Taxonomy" id="213953"/>
    <lineage>
        <taxon>Eukaryota</taxon>
        <taxon>Metazoa</taxon>
        <taxon>Ecdysozoa</taxon>
        <taxon>Arthropoda</taxon>
        <taxon>Hexapoda</taxon>
        <taxon>Insecta</taxon>
        <taxon>Pterygota</taxon>
        <taxon>Neoptera</taxon>
        <taxon>Endopterygota</taxon>
        <taxon>Lepidoptera</taxon>
        <taxon>Glossata</taxon>
        <taxon>Ditrysia</taxon>
        <taxon>Papilionoidea</taxon>
        <taxon>Papilionidae</taxon>
        <taxon>Parnassiinae</taxon>
        <taxon>Parnassini</taxon>
        <taxon>Parnassius</taxon>
        <taxon>Driopa</taxon>
    </lineage>
</organism>
<dbReference type="GO" id="GO:0006310">
    <property type="term" value="P:DNA recombination"/>
    <property type="evidence" value="ECO:0007669"/>
    <property type="project" value="UniProtKB-KW"/>
</dbReference>
<keyword evidence="1" id="KW-0547">Nucleotide-binding</keyword>
<dbReference type="InterPro" id="IPR010285">
    <property type="entry name" value="DNA_helicase_pif1-like_DEAD"/>
</dbReference>
<comment type="catalytic activity">
    <reaction evidence="1">
        <text>ATP + H2O = ADP + phosphate + H(+)</text>
        <dbReference type="Rhea" id="RHEA:13065"/>
        <dbReference type="ChEBI" id="CHEBI:15377"/>
        <dbReference type="ChEBI" id="CHEBI:15378"/>
        <dbReference type="ChEBI" id="CHEBI:30616"/>
        <dbReference type="ChEBI" id="CHEBI:43474"/>
        <dbReference type="ChEBI" id="CHEBI:456216"/>
        <dbReference type="EC" id="5.6.2.3"/>
    </reaction>
</comment>
<feature type="domain" description="DNA helicase Pif1-like 2B" evidence="3">
    <location>
        <begin position="190"/>
        <end position="235"/>
    </location>
</feature>
<dbReference type="GO" id="GO:0043139">
    <property type="term" value="F:5'-3' DNA helicase activity"/>
    <property type="evidence" value="ECO:0007669"/>
    <property type="project" value="UniProtKB-EC"/>
</dbReference>
<keyword evidence="1" id="KW-0347">Helicase</keyword>
<dbReference type="EMBL" id="CAVLGL010000115">
    <property type="protein sequence ID" value="CAK1600323.1"/>
    <property type="molecule type" value="Genomic_DNA"/>
</dbReference>
<keyword evidence="1" id="KW-0233">DNA recombination</keyword>
<dbReference type="SUPFAM" id="SSF52540">
    <property type="entry name" value="P-loop containing nucleoside triphosphate hydrolases"/>
    <property type="match status" value="1"/>
</dbReference>
<dbReference type="Pfam" id="PF21530">
    <property type="entry name" value="Pif1_2B_dom"/>
    <property type="match status" value="1"/>
</dbReference>
<dbReference type="GO" id="GO:0000723">
    <property type="term" value="P:telomere maintenance"/>
    <property type="evidence" value="ECO:0007669"/>
    <property type="project" value="InterPro"/>
</dbReference>
<dbReference type="PANTHER" id="PTHR10492">
    <property type="match status" value="1"/>
</dbReference>
<dbReference type="AlphaFoldDB" id="A0AAV1LY25"/>
<evidence type="ECO:0000259" key="2">
    <source>
        <dbReference type="Pfam" id="PF05970"/>
    </source>
</evidence>
<dbReference type="Pfam" id="PF05970">
    <property type="entry name" value="PIF1"/>
    <property type="match status" value="1"/>
</dbReference>
<keyword evidence="1" id="KW-0227">DNA damage</keyword>
<reference evidence="4 5" key="1">
    <citation type="submission" date="2023-11" db="EMBL/GenBank/DDBJ databases">
        <authorList>
            <person name="Hedman E."/>
            <person name="Englund M."/>
            <person name="Stromberg M."/>
            <person name="Nyberg Akerstrom W."/>
            <person name="Nylinder S."/>
            <person name="Jareborg N."/>
            <person name="Kallberg Y."/>
            <person name="Kronander E."/>
        </authorList>
    </citation>
    <scope>NUCLEOTIDE SEQUENCE [LARGE SCALE GENOMIC DNA]</scope>
</reference>
<name>A0AAV1LY25_9NEOP</name>
<evidence type="ECO:0000313" key="5">
    <source>
        <dbReference type="Proteomes" id="UP001314205"/>
    </source>
</evidence>
<feature type="domain" description="DNA helicase Pif1-like DEAD-box helicase" evidence="2">
    <location>
        <begin position="1"/>
        <end position="100"/>
    </location>
</feature>
<dbReference type="GO" id="GO:0016787">
    <property type="term" value="F:hydrolase activity"/>
    <property type="evidence" value="ECO:0007669"/>
    <property type="project" value="UniProtKB-KW"/>
</dbReference>
<dbReference type="GO" id="GO:0006281">
    <property type="term" value="P:DNA repair"/>
    <property type="evidence" value="ECO:0007669"/>
    <property type="project" value="UniProtKB-KW"/>
</dbReference>
<dbReference type="CDD" id="cd18809">
    <property type="entry name" value="SF1_C_RecD"/>
    <property type="match status" value="1"/>
</dbReference>
<dbReference type="InterPro" id="IPR027417">
    <property type="entry name" value="P-loop_NTPase"/>
</dbReference>
<sequence>MAHRKGVEAVDRTLRDIRQNDRPMGGITVLFCGDFRQTLPAIPRGTRADEVRACLKSSYLWRDIQSVHLTINMRVRTGDNPDDRQFSDKLLKIGEGTYPQLHQGKLLLTPQICCIVQSQPHLISSAYGDVTIILNRDNFWLCERSILTPRNDQASEINNKILSNIQGESKVYSSINRMFDEQEATNYPIEFLNSLNMPGLPSHEICLKIGIPIILLRNLRPPQLCNGTRLKVTQLQQNIIEAQILTGCGSGETVFIPRIPIISNNFPFQFKRTQFPVSLCYAMTINKAQGQTFRVAGVDLGVSCFSHGQLYVAFSRVSSSRTAYYFQHS</sequence>
<evidence type="ECO:0000313" key="4">
    <source>
        <dbReference type="EMBL" id="CAK1600323.1"/>
    </source>
</evidence>
<dbReference type="GO" id="GO:0005524">
    <property type="term" value="F:ATP binding"/>
    <property type="evidence" value="ECO:0007669"/>
    <property type="project" value="UniProtKB-KW"/>
</dbReference>
<keyword evidence="1" id="KW-0067">ATP-binding</keyword>
<comment type="cofactor">
    <cofactor evidence="1">
        <name>Mg(2+)</name>
        <dbReference type="ChEBI" id="CHEBI:18420"/>
    </cofactor>
</comment>
<accession>A0AAV1LY25</accession>
<comment type="similarity">
    <text evidence="1">Belongs to the helicase family.</text>
</comment>
<dbReference type="InterPro" id="IPR049163">
    <property type="entry name" value="Pif1-like_2B_dom"/>
</dbReference>
<proteinExistence type="inferred from homology"/>